<keyword evidence="3" id="KW-1185">Reference proteome</keyword>
<proteinExistence type="predicted"/>
<comment type="caution">
    <text evidence="2">The sequence shown here is derived from an EMBL/GenBank/DDBJ whole genome shotgun (WGS) entry which is preliminary data.</text>
</comment>
<gene>
    <name evidence="2" type="ORF">Pcinc_024753</name>
</gene>
<evidence type="ECO:0000313" key="2">
    <source>
        <dbReference type="EMBL" id="KAK3869973.1"/>
    </source>
</evidence>
<organism evidence="2 3">
    <name type="scientific">Petrolisthes cinctipes</name>
    <name type="common">Flat porcelain crab</name>
    <dbReference type="NCBI Taxonomy" id="88211"/>
    <lineage>
        <taxon>Eukaryota</taxon>
        <taxon>Metazoa</taxon>
        <taxon>Ecdysozoa</taxon>
        <taxon>Arthropoda</taxon>
        <taxon>Crustacea</taxon>
        <taxon>Multicrustacea</taxon>
        <taxon>Malacostraca</taxon>
        <taxon>Eumalacostraca</taxon>
        <taxon>Eucarida</taxon>
        <taxon>Decapoda</taxon>
        <taxon>Pleocyemata</taxon>
        <taxon>Anomura</taxon>
        <taxon>Galatheoidea</taxon>
        <taxon>Porcellanidae</taxon>
        <taxon>Petrolisthes</taxon>
    </lineage>
</organism>
<sequence length="304" mass="34621">MTVCSESNLASIIVIYVPYRCAPSASLDLHILTCLPYFPQVRHSPLLARKEAEAEILDMGVQHDDLTLVKEGGHGFPEENSVRHNYFGVKPATEDDDWGNKECPVKELYDVEDFYKYVKHTSMKCDRAVMVGGQRKTHPPHLEGNKWVCISDFINLVPGKCLVYSFGIERDFTFDDEMDNKFMCEVHSFDPTINMKTQQRSIRSTFHHLGLSNVSRPNGPGMKIERYENILSQLGHTDAKLDYLKIDIEGYETNFFNDVFTNNPNLLKNVKQIGMEIHPRKGGAGKVHMNRIQSNIGIFGGYMI</sequence>
<name>A0AAE1FC05_PETCI</name>
<evidence type="ECO:0000259" key="1">
    <source>
        <dbReference type="Pfam" id="PF13383"/>
    </source>
</evidence>
<dbReference type="PANTHER" id="PTHR32026">
    <property type="entry name" value="METHYLTRANSFERASE-LIKE PROTEIN 24"/>
    <property type="match status" value="1"/>
</dbReference>
<feature type="domain" description="Methyltransferase" evidence="1">
    <location>
        <begin position="101"/>
        <end position="279"/>
    </location>
</feature>
<accession>A0AAE1FC05</accession>
<dbReference type="EMBL" id="JAWQEG010002743">
    <property type="protein sequence ID" value="KAK3869973.1"/>
    <property type="molecule type" value="Genomic_DNA"/>
</dbReference>
<dbReference type="PANTHER" id="PTHR32026:SF10">
    <property type="entry name" value="METHYLTRANSFERASE-LIKE PROTEIN 24-RELATED"/>
    <property type="match status" value="1"/>
</dbReference>
<dbReference type="AlphaFoldDB" id="A0AAE1FC05"/>
<reference evidence="2" key="1">
    <citation type="submission" date="2023-10" db="EMBL/GenBank/DDBJ databases">
        <title>Genome assemblies of two species of porcelain crab, Petrolisthes cinctipes and Petrolisthes manimaculis (Anomura: Porcellanidae).</title>
        <authorList>
            <person name="Angst P."/>
        </authorList>
    </citation>
    <scope>NUCLEOTIDE SEQUENCE</scope>
    <source>
        <strain evidence="2">PB745_01</strain>
        <tissue evidence="2">Gill</tissue>
    </source>
</reference>
<dbReference type="InterPro" id="IPR025714">
    <property type="entry name" value="Methyltranfer_dom"/>
</dbReference>
<dbReference type="Proteomes" id="UP001286313">
    <property type="component" value="Unassembled WGS sequence"/>
</dbReference>
<protein>
    <recommendedName>
        <fullName evidence="1">Methyltransferase domain-containing protein</fullName>
    </recommendedName>
</protein>
<dbReference type="Pfam" id="PF13383">
    <property type="entry name" value="Methyltransf_22"/>
    <property type="match status" value="1"/>
</dbReference>
<dbReference type="InterPro" id="IPR026913">
    <property type="entry name" value="METTL24"/>
</dbReference>
<evidence type="ECO:0000313" key="3">
    <source>
        <dbReference type="Proteomes" id="UP001286313"/>
    </source>
</evidence>